<dbReference type="InterPro" id="IPR003439">
    <property type="entry name" value="ABC_transporter-like_ATP-bd"/>
</dbReference>
<reference evidence="5 6" key="1">
    <citation type="journal article" date="2015" name="Int. J. Syst. Evol. Microbiol.">
        <title>Methanoculleus taiwanensis sp. nov., a methanogen isolated from deep marine sediment at the deformation front area near Taiwan.</title>
        <authorList>
            <person name="Weng C.Y."/>
            <person name="Chen S.C."/>
            <person name="Lai M.C."/>
            <person name="Wu S.Y."/>
            <person name="Lin S."/>
            <person name="Yang T.F."/>
            <person name="Chen P.C."/>
        </authorList>
    </citation>
    <scope>NUCLEOTIDE SEQUENCE [LARGE SCALE GENOMIC DNA]</scope>
    <source>
        <strain evidence="5 6">CYW4</strain>
    </source>
</reference>
<organism evidence="5 6">
    <name type="scientific">Methanoculleus taiwanensis</name>
    <dbReference type="NCBI Taxonomy" id="1550565"/>
    <lineage>
        <taxon>Archaea</taxon>
        <taxon>Methanobacteriati</taxon>
        <taxon>Methanobacteriota</taxon>
        <taxon>Stenosarchaea group</taxon>
        <taxon>Methanomicrobia</taxon>
        <taxon>Methanomicrobiales</taxon>
        <taxon>Methanomicrobiaceae</taxon>
        <taxon>Methanoculleus</taxon>
    </lineage>
</organism>
<dbReference type="InterPro" id="IPR017911">
    <property type="entry name" value="MacB-like_ATP-bd"/>
</dbReference>
<dbReference type="Proteomes" id="UP000290932">
    <property type="component" value="Unassembled WGS sequence"/>
</dbReference>
<dbReference type="GO" id="GO:0005524">
    <property type="term" value="F:ATP binding"/>
    <property type="evidence" value="ECO:0007669"/>
    <property type="project" value="UniProtKB-KW"/>
</dbReference>
<protein>
    <submittedName>
        <fullName evidence="5">ABC transporter ATP-binding protein</fullName>
    </submittedName>
</protein>
<dbReference type="GO" id="GO:0022857">
    <property type="term" value="F:transmembrane transporter activity"/>
    <property type="evidence" value="ECO:0007669"/>
    <property type="project" value="TreeGrafter"/>
</dbReference>
<dbReference type="SMART" id="SM00382">
    <property type="entry name" value="AAA"/>
    <property type="match status" value="1"/>
</dbReference>
<dbReference type="PANTHER" id="PTHR24220:SF86">
    <property type="entry name" value="ABC TRANSPORTER ABCH.1"/>
    <property type="match status" value="1"/>
</dbReference>
<dbReference type="GO" id="GO:0098796">
    <property type="term" value="C:membrane protein complex"/>
    <property type="evidence" value="ECO:0007669"/>
    <property type="project" value="UniProtKB-ARBA"/>
</dbReference>
<dbReference type="PANTHER" id="PTHR24220">
    <property type="entry name" value="IMPORT ATP-BINDING PROTEIN"/>
    <property type="match status" value="1"/>
</dbReference>
<evidence type="ECO:0000256" key="1">
    <source>
        <dbReference type="ARBA" id="ARBA00022448"/>
    </source>
</evidence>
<dbReference type="PROSITE" id="PS50893">
    <property type="entry name" value="ABC_TRANSPORTER_2"/>
    <property type="match status" value="1"/>
</dbReference>
<dbReference type="Gene3D" id="3.40.50.300">
    <property type="entry name" value="P-loop containing nucleotide triphosphate hydrolases"/>
    <property type="match status" value="1"/>
</dbReference>
<gene>
    <name evidence="5" type="ORF">ABH15_02610</name>
</gene>
<keyword evidence="1" id="KW-0813">Transport</keyword>
<dbReference type="AlphaFoldDB" id="A0A498H220"/>
<dbReference type="InterPro" id="IPR017871">
    <property type="entry name" value="ABC_transporter-like_CS"/>
</dbReference>
<evidence type="ECO:0000256" key="3">
    <source>
        <dbReference type="ARBA" id="ARBA00022840"/>
    </source>
</evidence>
<sequence>MSSSPVIELDDVRKVYPLPAGDVVALDGISLSIREGDFVAIMGPSGSGKSTLLNQIGCLDRPTSGDLFLAGKNTREMDDRELTNLRLSEIGYIFQKFNLIPLLTAYENVEYPYIMKHRKNDDTGHVSNLLALIGIDEALATHRPNELSGGQQQRVAIARALVNDPAILLCDEPTGNLDSRTGEQIMDVLSGLHRKGRTIIMVTHESEIAAYAERTITIRDGRVA</sequence>
<name>A0A498H220_9EURY</name>
<evidence type="ECO:0000259" key="4">
    <source>
        <dbReference type="PROSITE" id="PS50893"/>
    </source>
</evidence>
<evidence type="ECO:0000313" key="5">
    <source>
        <dbReference type="EMBL" id="RXE57041.1"/>
    </source>
</evidence>
<dbReference type="RefSeq" id="WP_128692798.1">
    <property type="nucleotide sequence ID" value="NZ_LHQS01000001.1"/>
</dbReference>
<dbReference type="GO" id="GO:0005886">
    <property type="term" value="C:plasma membrane"/>
    <property type="evidence" value="ECO:0007669"/>
    <property type="project" value="TreeGrafter"/>
</dbReference>
<keyword evidence="2" id="KW-0547">Nucleotide-binding</keyword>
<dbReference type="PROSITE" id="PS00211">
    <property type="entry name" value="ABC_TRANSPORTER_1"/>
    <property type="match status" value="1"/>
</dbReference>
<evidence type="ECO:0000256" key="2">
    <source>
        <dbReference type="ARBA" id="ARBA00022741"/>
    </source>
</evidence>
<dbReference type="SUPFAM" id="SSF52540">
    <property type="entry name" value="P-loop containing nucleoside triphosphate hydrolases"/>
    <property type="match status" value="1"/>
</dbReference>
<dbReference type="CDD" id="cd03255">
    <property type="entry name" value="ABC_MJ0796_LolCDE_FtsE"/>
    <property type="match status" value="1"/>
</dbReference>
<dbReference type="GO" id="GO:0016887">
    <property type="term" value="F:ATP hydrolysis activity"/>
    <property type="evidence" value="ECO:0007669"/>
    <property type="project" value="InterPro"/>
</dbReference>
<feature type="domain" description="ABC transporter" evidence="4">
    <location>
        <begin position="7"/>
        <end position="224"/>
    </location>
</feature>
<proteinExistence type="predicted"/>
<evidence type="ECO:0000313" key="6">
    <source>
        <dbReference type="Proteomes" id="UP000290932"/>
    </source>
</evidence>
<dbReference type="EMBL" id="LHQS01000001">
    <property type="protein sequence ID" value="RXE57041.1"/>
    <property type="molecule type" value="Genomic_DNA"/>
</dbReference>
<dbReference type="InterPro" id="IPR015854">
    <property type="entry name" value="ABC_transpr_LolD-like"/>
</dbReference>
<accession>A0A498H220</accession>
<keyword evidence="6" id="KW-1185">Reference proteome</keyword>
<dbReference type="InterPro" id="IPR003593">
    <property type="entry name" value="AAA+_ATPase"/>
</dbReference>
<dbReference type="InterPro" id="IPR027417">
    <property type="entry name" value="P-loop_NTPase"/>
</dbReference>
<dbReference type="OrthoDB" id="31298at2157"/>
<keyword evidence="3 5" id="KW-0067">ATP-binding</keyword>
<dbReference type="FunFam" id="3.40.50.300:FF:000032">
    <property type="entry name" value="Export ABC transporter ATP-binding protein"/>
    <property type="match status" value="1"/>
</dbReference>
<comment type="caution">
    <text evidence="5">The sequence shown here is derived from an EMBL/GenBank/DDBJ whole genome shotgun (WGS) entry which is preliminary data.</text>
</comment>
<dbReference type="Pfam" id="PF00005">
    <property type="entry name" value="ABC_tran"/>
    <property type="match status" value="1"/>
</dbReference>